<organism evidence="2 3">
    <name type="scientific">Vanrija pseudolonga</name>
    <dbReference type="NCBI Taxonomy" id="143232"/>
    <lineage>
        <taxon>Eukaryota</taxon>
        <taxon>Fungi</taxon>
        <taxon>Dikarya</taxon>
        <taxon>Basidiomycota</taxon>
        <taxon>Agaricomycotina</taxon>
        <taxon>Tremellomycetes</taxon>
        <taxon>Trichosporonales</taxon>
        <taxon>Trichosporonaceae</taxon>
        <taxon>Vanrija</taxon>
    </lineage>
</organism>
<proteinExistence type="predicted"/>
<feature type="region of interest" description="Disordered" evidence="1">
    <location>
        <begin position="12"/>
        <end position="55"/>
    </location>
</feature>
<dbReference type="RefSeq" id="XP_062624783.1">
    <property type="nucleotide sequence ID" value="XM_062768799.1"/>
</dbReference>
<dbReference type="Proteomes" id="UP000827549">
    <property type="component" value="Chromosome 2"/>
</dbReference>
<evidence type="ECO:0000313" key="3">
    <source>
        <dbReference type="Proteomes" id="UP000827549"/>
    </source>
</evidence>
<feature type="compositionally biased region" description="Polar residues" evidence="1">
    <location>
        <begin position="31"/>
        <end position="44"/>
    </location>
</feature>
<dbReference type="SUPFAM" id="SSF52047">
    <property type="entry name" value="RNI-like"/>
    <property type="match status" value="1"/>
</dbReference>
<sequence length="422" mass="45744">MPKHALSFKHLIATSSKQQQHRPAPERSVNDLLSSSRRAQPQQHEAQDDAAGRQLPPHLRGQRVWAPSAVDPALEIDSGAVHPGELLRRAEQAHRAAARSVAGPAPPPSWRPSTAKPSETGPPAPPDRRATTYDLLSAAAVLGDNAASPWPLKGAPRLVDCCVGLVLKLLHSTEVIADEDGAGRMTLGDAVLETTRELDLRLRYLVIRRAALLPHGDPQRLADRQIRGLLEYDAGARASVQQQVVEDDDDWDALGDTDALPHLALTTHPSPIPLLRDVPRMQALALTSLDLAYCTLPADLDRLVAVLPSGLRTLGLRGVRAPKPSDVTNLWVHGMNSLGRKLIVLRTLDLSEFPATSAALLTLLKALLQPVGTHLPSLRVLGLAGVLDQDESNATRMVTKRAVSEILKSDGERTHWVEVLWE</sequence>
<feature type="region of interest" description="Disordered" evidence="1">
    <location>
        <begin position="90"/>
        <end position="129"/>
    </location>
</feature>
<gene>
    <name evidence="2" type="ORF">LOC62_02G002290</name>
</gene>
<dbReference type="GeneID" id="87805538"/>
<reference evidence="2" key="1">
    <citation type="submission" date="2023-10" db="EMBL/GenBank/DDBJ databases">
        <authorList>
            <person name="Noh H."/>
        </authorList>
    </citation>
    <scope>NUCLEOTIDE SEQUENCE</scope>
    <source>
        <strain evidence="2">DUCC4014</strain>
    </source>
</reference>
<protein>
    <submittedName>
        <fullName evidence="2">Uncharacterized protein</fullName>
    </submittedName>
</protein>
<evidence type="ECO:0000256" key="1">
    <source>
        <dbReference type="SAM" id="MobiDB-lite"/>
    </source>
</evidence>
<keyword evidence="3" id="KW-1185">Reference proteome</keyword>
<name>A0AAF0Y6U4_9TREE</name>
<accession>A0AAF0Y6U4</accession>
<dbReference type="EMBL" id="CP086715">
    <property type="protein sequence ID" value="WOO78751.1"/>
    <property type="molecule type" value="Genomic_DNA"/>
</dbReference>
<dbReference type="AlphaFoldDB" id="A0AAF0Y6U4"/>
<evidence type="ECO:0000313" key="2">
    <source>
        <dbReference type="EMBL" id="WOO78751.1"/>
    </source>
</evidence>